<evidence type="ECO:0000313" key="3">
    <source>
        <dbReference type="Proteomes" id="UP000248783"/>
    </source>
</evidence>
<dbReference type="Proteomes" id="UP000248783">
    <property type="component" value="Unassembled WGS sequence"/>
</dbReference>
<comment type="caution">
    <text evidence="2">The sequence shown here is derived from an EMBL/GenBank/DDBJ whole genome shotgun (WGS) entry which is preliminary data.</text>
</comment>
<reference evidence="2 3" key="1">
    <citation type="submission" date="2018-06" db="EMBL/GenBank/DDBJ databases">
        <title>Whole genome sequencing of a novel hydrocarbon degrading bacterial strain, PW21 isolated from oil contaminated produced water sample.</title>
        <authorList>
            <person name="Nagkirti P."/>
            <person name="Shaikh A."/>
            <person name="Gowdaman V."/>
            <person name="Engineer A.E."/>
            <person name="Dagar S."/>
            <person name="Dhakephalkar P.K."/>
        </authorList>
    </citation>
    <scope>NUCLEOTIDE SEQUENCE [LARGE SCALE GENOMIC DNA]</scope>
    <source>
        <strain evidence="2 3">PW21</strain>
    </source>
</reference>
<feature type="transmembrane region" description="Helical" evidence="1">
    <location>
        <begin position="6"/>
        <end position="28"/>
    </location>
</feature>
<keyword evidence="1" id="KW-0812">Transmembrane</keyword>
<dbReference type="AlphaFoldDB" id="A0A2W5XX31"/>
<dbReference type="RefSeq" id="WP_111249612.1">
    <property type="nucleotide sequence ID" value="NZ_QKWH01000001.1"/>
</dbReference>
<organism evidence="2 3">
    <name type="scientific">Xylanimonas oleitrophica</name>
    <dbReference type="NCBI Taxonomy" id="2607479"/>
    <lineage>
        <taxon>Bacteria</taxon>
        <taxon>Bacillati</taxon>
        <taxon>Actinomycetota</taxon>
        <taxon>Actinomycetes</taxon>
        <taxon>Micrococcales</taxon>
        <taxon>Promicromonosporaceae</taxon>
        <taxon>Xylanimonas</taxon>
    </lineage>
</organism>
<evidence type="ECO:0000256" key="1">
    <source>
        <dbReference type="SAM" id="Phobius"/>
    </source>
</evidence>
<name>A0A2W5XX31_9MICO</name>
<keyword evidence="3" id="KW-1185">Reference proteome</keyword>
<proteinExistence type="predicted"/>
<keyword evidence="1" id="KW-0472">Membrane</keyword>
<accession>A0A2W5XX31</accession>
<keyword evidence="1" id="KW-1133">Transmembrane helix</keyword>
<evidence type="ECO:0000313" key="2">
    <source>
        <dbReference type="EMBL" id="PZR55248.1"/>
    </source>
</evidence>
<dbReference type="EMBL" id="QKWH01000001">
    <property type="protein sequence ID" value="PZR55248.1"/>
    <property type="molecule type" value="Genomic_DNA"/>
</dbReference>
<sequence>MTITGALAATAAVFAAATWTAGSVAFLTGTQRGARLATRTAAGFGIAAMALFIAAIWTEALT</sequence>
<gene>
    <name evidence="2" type="ORF">DNL40_02435</name>
</gene>
<feature type="transmembrane region" description="Helical" evidence="1">
    <location>
        <begin position="40"/>
        <end position="58"/>
    </location>
</feature>
<protein>
    <submittedName>
        <fullName evidence="2">Uncharacterized protein</fullName>
    </submittedName>
</protein>